<dbReference type="EMBL" id="QGMH01000028">
    <property type="protein sequence ID" value="TVY28635.1"/>
    <property type="molecule type" value="Genomic_DNA"/>
</dbReference>
<evidence type="ECO:0000313" key="2">
    <source>
        <dbReference type="Proteomes" id="UP000431533"/>
    </source>
</evidence>
<evidence type="ECO:0000313" key="1">
    <source>
        <dbReference type="EMBL" id="TVY28635.1"/>
    </source>
</evidence>
<sequence length="382" mass="42124">MRGVAPYPLPGFQFGSCIIIKKTFYDDVAKPQSHGAGTDSGIAVEADPSLPQDTPSISSAPQAVSSAAVEVPVTTPSGSSANSHLVSDTPLILYAYSESDTARVNMKFFIRHGLHAAADFVFILNGETNVSAIIPEEGNIRVVQRENKCYDIGAYAEVLTQDDLYKGYKRFIFLNASIRGPFLPRWAWGCWSDIYLGRLTDEVKLVGMTANCVPSFHIQSMIWATDILGLSTLLFPSEATLNEYAVNPPKPFNAAKALLEETQPQRPGMNYCFPDMTSAVTAEIGASTLIRAAGYKVDAMMSAYGDMERYVEMCKGEEKKEKKKGDVLYDKKYFGTNVHPFETLFMKSNRDIDPVGLARHSEWVEFGAGYSSYDFCKVPEKL</sequence>
<accession>A0A8H8R6X2</accession>
<protein>
    <submittedName>
        <fullName evidence="1">Uncharacterized protein</fullName>
    </submittedName>
</protein>
<dbReference type="AlphaFoldDB" id="A0A8H8R6X2"/>
<proteinExistence type="predicted"/>
<dbReference type="GeneID" id="41982516"/>
<comment type="caution">
    <text evidence="1">The sequence shown here is derived from an EMBL/GenBank/DDBJ whole genome shotgun (WGS) entry which is preliminary data.</text>
</comment>
<name>A0A8H8R6X2_9HELO</name>
<keyword evidence="2" id="KW-1185">Reference proteome</keyword>
<reference evidence="1 2" key="1">
    <citation type="submission" date="2018-05" db="EMBL/GenBank/DDBJ databases">
        <title>Genome sequencing and assembly of the regulated plant pathogen Lachnellula willkommii and related sister species for the development of diagnostic species identification markers.</title>
        <authorList>
            <person name="Giroux E."/>
            <person name="Bilodeau G."/>
        </authorList>
    </citation>
    <scope>NUCLEOTIDE SEQUENCE [LARGE SCALE GENOMIC DNA]</scope>
    <source>
        <strain evidence="1 2">CBS 185.66</strain>
    </source>
</reference>
<dbReference type="OrthoDB" id="526941at2759"/>
<dbReference type="Proteomes" id="UP000431533">
    <property type="component" value="Unassembled WGS sequence"/>
</dbReference>
<gene>
    <name evidence="1" type="ORF">LHYA1_G002318</name>
</gene>
<organism evidence="1 2">
    <name type="scientific">Lachnellula hyalina</name>
    <dbReference type="NCBI Taxonomy" id="1316788"/>
    <lineage>
        <taxon>Eukaryota</taxon>
        <taxon>Fungi</taxon>
        <taxon>Dikarya</taxon>
        <taxon>Ascomycota</taxon>
        <taxon>Pezizomycotina</taxon>
        <taxon>Leotiomycetes</taxon>
        <taxon>Helotiales</taxon>
        <taxon>Lachnaceae</taxon>
        <taxon>Lachnellula</taxon>
    </lineage>
</organism>
<dbReference type="RefSeq" id="XP_031007423.1">
    <property type="nucleotide sequence ID" value="XM_031147295.1"/>
</dbReference>